<dbReference type="EMBL" id="QOPE01000022">
    <property type="protein sequence ID" value="RCL40667.1"/>
    <property type="molecule type" value="Genomic_DNA"/>
</dbReference>
<dbReference type="Proteomes" id="UP000253307">
    <property type="component" value="Unassembled WGS sequence"/>
</dbReference>
<comment type="caution">
    <text evidence="1">The sequence shown here is derived from an EMBL/GenBank/DDBJ whole genome shotgun (WGS) entry which is preliminary data.</text>
</comment>
<name>A0A368BUX2_9GAMM</name>
<gene>
    <name evidence="1" type="ORF">DBW96_03155</name>
</gene>
<reference evidence="1 2" key="1">
    <citation type="journal article" date="2018" name="Microbiome">
        <title>Fine metagenomic profile of the Mediterranean stratified and mixed water columns revealed by assembly and recruitment.</title>
        <authorList>
            <person name="Haro-Moreno J.M."/>
            <person name="Lopez-Perez M."/>
            <person name="De La Torre J.R."/>
            <person name="Picazo A."/>
            <person name="Camacho A."/>
            <person name="Rodriguez-Valera F."/>
        </authorList>
    </citation>
    <scope>NUCLEOTIDE SEQUENCE [LARGE SCALE GENOMIC DNA]</scope>
    <source>
        <strain evidence="1">MED-G82</strain>
    </source>
</reference>
<accession>A0A368BUX2</accession>
<proteinExistence type="predicted"/>
<dbReference type="AlphaFoldDB" id="A0A368BUX2"/>
<sequence>MKKIILCILVLVSCNDNTSVESQNLNQLLKPNFEYRFVEMQCQFRSSNNLASLERLIPRIKVVLPEEISMTVAFRFVNDQVDTKSFYVWLRSDPKSNNETNIDIINEVANCNVRDTSTIFGFAVINFDPNQILEDSYITEVIYCNYIDGNSFPTLNFVIQDLEYFFPKDQTYKAYYQEGDLQGEFVWINQFESIQEYKNFFEEFNLVENSNIIFTGFTSKANCYSSNLFQTYRI</sequence>
<organism evidence="1 2">
    <name type="scientific">SAR86 cluster bacterium</name>
    <dbReference type="NCBI Taxonomy" id="2030880"/>
    <lineage>
        <taxon>Bacteria</taxon>
        <taxon>Pseudomonadati</taxon>
        <taxon>Pseudomonadota</taxon>
        <taxon>Gammaproteobacteria</taxon>
        <taxon>SAR86 cluster</taxon>
    </lineage>
</organism>
<evidence type="ECO:0000313" key="2">
    <source>
        <dbReference type="Proteomes" id="UP000253307"/>
    </source>
</evidence>
<protein>
    <submittedName>
        <fullName evidence="1">Uncharacterized protein</fullName>
    </submittedName>
</protein>
<evidence type="ECO:0000313" key="1">
    <source>
        <dbReference type="EMBL" id="RCL40667.1"/>
    </source>
</evidence>